<protein>
    <submittedName>
        <fullName evidence="2">Uncharacterized protein</fullName>
    </submittedName>
</protein>
<reference evidence="2" key="1">
    <citation type="journal article" date="2023" name="Science">
        <title>Genome structures resolve the early diversification of teleost fishes.</title>
        <authorList>
            <person name="Parey E."/>
            <person name="Louis A."/>
            <person name="Montfort J."/>
            <person name="Bouchez O."/>
            <person name="Roques C."/>
            <person name="Iampietro C."/>
            <person name="Lluch J."/>
            <person name="Castinel A."/>
            <person name="Donnadieu C."/>
            <person name="Desvignes T."/>
            <person name="Floi Bucao C."/>
            <person name="Jouanno E."/>
            <person name="Wen M."/>
            <person name="Mejri S."/>
            <person name="Dirks R."/>
            <person name="Jansen H."/>
            <person name="Henkel C."/>
            <person name="Chen W.J."/>
            <person name="Zahm M."/>
            <person name="Cabau C."/>
            <person name="Klopp C."/>
            <person name="Thompson A.W."/>
            <person name="Robinson-Rechavi M."/>
            <person name="Braasch I."/>
            <person name="Lecointre G."/>
            <person name="Bobe J."/>
            <person name="Postlethwait J.H."/>
            <person name="Berthelot C."/>
            <person name="Roest Crollius H."/>
            <person name="Guiguen Y."/>
        </authorList>
    </citation>
    <scope>NUCLEOTIDE SEQUENCE</scope>
    <source>
        <strain evidence="2">NC1722</strain>
    </source>
</reference>
<dbReference type="AlphaFoldDB" id="A0AAD7RQ38"/>
<keyword evidence="3" id="KW-1185">Reference proteome</keyword>
<evidence type="ECO:0000313" key="3">
    <source>
        <dbReference type="Proteomes" id="UP001221898"/>
    </source>
</evidence>
<accession>A0AAD7RQ38</accession>
<comment type="caution">
    <text evidence="2">The sequence shown here is derived from an EMBL/GenBank/DDBJ whole genome shotgun (WGS) entry which is preliminary data.</text>
</comment>
<evidence type="ECO:0000256" key="1">
    <source>
        <dbReference type="SAM" id="MobiDB-lite"/>
    </source>
</evidence>
<dbReference type="Proteomes" id="UP001221898">
    <property type="component" value="Unassembled WGS sequence"/>
</dbReference>
<feature type="compositionally biased region" description="Polar residues" evidence="1">
    <location>
        <begin position="1"/>
        <end position="14"/>
    </location>
</feature>
<proteinExistence type="predicted"/>
<gene>
    <name evidence="2" type="ORF">AAFF_G00134070</name>
</gene>
<feature type="region of interest" description="Disordered" evidence="1">
    <location>
        <begin position="1"/>
        <end position="38"/>
    </location>
</feature>
<dbReference type="EMBL" id="JAINUG010000195">
    <property type="protein sequence ID" value="KAJ8388381.1"/>
    <property type="molecule type" value="Genomic_DNA"/>
</dbReference>
<evidence type="ECO:0000313" key="2">
    <source>
        <dbReference type="EMBL" id="KAJ8388381.1"/>
    </source>
</evidence>
<sequence>MSSPPVMETSASTATEKKECKVSSMEGNSFSDLPKKPSPSAVAREERLLINIKKGLWNRYFAVWKRPHLEGTGSRKLGCDYERIELE</sequence>
<name>A0AAD7RQ38_9TELE</name>
<organism evidence="2 3">
    <name type="scientific">Aldrovandia affinis</name>
    <dbReference type="NCBI Taxonomy" id="143900"/>
    <lineage>
        <taxon>Eukaryota</taxon>
        <taxon>Metazoa</taxon>
        <taxon>Chordata</taxon>
        <taxon>Craniata</taxon>
        <taxon>Vertebrata</taxon>
        <taxon>Euteleostomi</taxon>
        <taxon>Actinopterygii</taxon>
        <taxon>Neopterygii</taxon>
        <taxon>Teleostei</taxon>
        <taxon>Notacanthiformes</taxon>
        <taxon>Halosauridae</taxon>
        <taxon>Aldrovandia</taxon>
    </lineage>
</organism>